<comment type="function">
    <text evidence="6">Specifically methylates the N7 position of a guanine in 16S rRNA.</text>
</comment>
<dbReference type="PIRSF" id="PIRSF003078">
    <property type="entry name" value="GidB"/>
    <property type="match status" value="1"/>
</dbReference>
<keyword evidence="5 6" id="KW-0949">S-adenosyl-L-methionine</keyword>
<reference evidence="8" key="1">
    <citation type="submission" date="2017-04" db="EMBL/GenBank/DDBJ databases">
        <title>Function of individual gut microbiota members based on whole genome sequencing of pure cultures obtained from chicken caecum.</title>
        <authorList>
            <person name="Medvecky M."/>
            <person name="Cejkova D."/>
            <person name="Polansky O."/>
            <person name="Karasova D."/>
            <person name="Kubasova T."/>
            <person name="Cizek A."/>
            <person name="Rychlik I."/>
        </authorList>
    </citation>
    <scope>NUCLEOTIDE SEQUENCE [LARGE SCALE GENOMIC DNA]</scope>
    <source>
        <strain evidence="8">An5</strain>
    </source>
</reference>
<evidence type="ECO:0000256" key="6">
    <source>
        <dbReference type="HAMAP-Rule" id="MF_00074"/>
    </source>
</evidence>
<keyword evidence="4 6" id="KW-0808">Transferase</keyword>
<evidence type="ECO:0000256" key="5">
    <source>
        <dbReference type="ARBA" id="ARBA00022691"/>
    </source>
</evidence>
<dbReference type="SUPFAM" id="SSF53335">
    <property type="entry name" value="S-adenosyl-L-methionine-dependent methyltransferases"/>
    <property type="match status" value="1"/>
</dbReference>
<dbReference type="OrthoDB" id="9808773at2"/>
<feature type="binding site" evidence="6">
    <location>
        <begin position="135"/>
        <end position="136"/>
    </location>
    <ligand>
        <name>S-adenosyl-L-methionine</name>
        <dbReference type="ChEBI" id="CHEBI:59789"/>
    </ligand>
</feature>
<dbReference type="GO" id="GO:0005829">
    <property type="term" value="C:cytosol"/>
    <property type="evidence" value="ECO:0007669"/>
    <property type="project" value="TreeGrafter"/>
</dbReference>
<feature type="binding site" evidence="6">
    <location>
        <position position="152"/>
    </location>
    <ligand>
        <name>S-adenosyl-L-methionine</name>
        <dbReference type="ChEBI" id="CHEBI:59789"/>
    </ligand>
</feature>
<dbReference type="NCBIfam" id="TIGR00138">
    <property type="entry name" value="rsmG_gidB"/>
    <property type="match status" value="1"/>
</dbReference>
<comment type="subcellular location">
    <subcellularLocation>
        <location evidence="6">Cytoplasm</location>
    </subcellularLocation>
</comment>
<proteinExistence type="inferred from homology"/>
<comment type="similarity">
    <text evidence="6">Belongs to the methyltransferase superfamily. RNA methyltransferase RsmG family.</text>
</comment>
<name>A0A1Y3Y5S1_9ACTN</name>
<dbReference type="InterPro" id="IPR029063">
    <property type="entry name" value="SAM-dependent_MTases_sf"/>
</dbReference>
<dbReference type="GO" id="GO:0070043">
    <property type="term" value="F:rRNA (guanine-N7-)-methyltransferase activity"/>
    <property type="evidence" value="ECO:0007669"/>
    <property type="project" value="UniProtKB-UniRule"/>
</dbReference>
<dbReference type="EMBL" id="NFIE01000002">
    <property type="protein sequence ID" value="OUN89660.1"/>
    <property type="molecule type" value="Genomic_DNA"/>
</dbReference>
<dbReference type="AlphaFoldDB" id="A0A1Y3Y5S1"/>
<dbReference type="HAMAP" id="MF_00074">
    <property type="entry name" value="16SrRNA_methyltr_G"/>
    <property type="match status" value="1"/>
</dbReference>
<dbReference type="PANTHER" id="PTHR31760">
    <property type="entry name" value="S-ADENOSYL-L-METHIONINE-DEPENDENT METHYLTRANSFERASES SUPERFAMILY PROTEIN"/>
    <property type="match status" value="1"/>
</dbReference>
<evidence type="ECO:0000313" key="8">
    <source>
        <dbReference type="Proteomes" id="UP000195781"/>
    </source>
</evidence>
<evidence type="ECO:0000313" key="7">
    <source>
        <dbReference type="EMBL" id="OUN89660.1"/>
    </source>
</evidence>
<dbReference type="Gene3D" id="3.40.50.150">
    <property type="entry name" value="Vaccinia Virus protein VP39"/>
    <property type="match status" value="1"/>
</dbReference>
<keyword evidence="3 6" id="KW-0489">Methyltransferase</keyword>
<dbReference type="Proteomes" id="UP000195781">
    <property type="component" value="Unassembled WGS sequence"/>
</dbReference>
<keyword evidence="8" id="KW-1185">Reference proteome</keyword>
<gene>
    <name evidence="6" type="primary">rsmG</name>
    <name evidence="7" type="ORF">B5G02_01100</name>
</gene>
<keyword evidence="2 6" id="KW-0698">rRNA processing</keyword>
<feature type="binding site" evidence="6">
    <location>
        <position position="90"/>
    </location>
    <ligand>
        <name>S-adenosyl-L-methionine</name>
        <dbReference type="ChEBI" id="CHEBI:59789"/>
    </ligand>
</feature>
<keyword evidence="1 6" id="KW-0963">Cytoplasm</keyword>
<sequence>MDEMVHVDELVAELRSYCDAYELDVDRELARRCVEHFLLVVETNKTMNLTRITNEHDGLILHILDSLLLLPEVRSTPYGTLLDIGTGAGYPGIPLSLATGRPSVLIDSVAKKVKAVAGFIDELQIADAQVSSERVETYAREHRASCTCVVARAVAGLPVLIEYASPLLAQGGSLVVTKGVPSDEEISAGLHAASLCGFEFGTVRHLTLPDDLGERTILRFDKLHEAKLGLPRKVGVAKKHPLGA</sequence>
<evidence type="ECO:0000256" key="4">
    <source>
        <dbReference type="ARBA" id="ARBA00022679"/>
    </source>
</evidence>
<dbReference type="Pfam" id="PF02527">
    <property type="entry name" value="GidB"/>
    <property type="match status" value="1"/>
</dbReference>
<dbReference type="RefSeq" id="WP_019240119.1">
    <property type="nucleotide sequence ID" value="NZ_CABKRW010000022.1"/>
</dbReference>
<evidence type="ECO:0000256" key="2">
    <source>
        <dbReference type="ARBA" id="ARBA00022552"/>
    </source>
</evidence>
<dbReference type="EC" id="2.1.1.-" evidence="6"/>
<evidence type="ECO:0000256" key="1">
    <source>
        <dbReference type="ARBA" id="ARBA00022490"/>
    </source>
</evidence>
<evidence type="ECO:0000256" key="3">
    <source>
        <dbReference type="ARBA" id="ARBA00022603"/>
    </source>
</evidence>
<organism evidence="7 8">
    <name type="scientific">[Collinsella] massiliensis</name>
    <dbReference type="NCBI Taxonomy" id="1232426"/>
    <lineage>
        <taxon>Bacteria</taxon>
        <taxon>Bacillati</taxon>
        <taxon>Actinomycetota</taxon>
        <taxon>Coriobacteriia</taxon>
        <taxon>Coriobacteriales</taxon>
        <taxon>Coriobacteriaceae</taxon>
        <taxon>Enorma</taxon>
    </lineage>
</organism>
<accession>A0A1Y3Y5S1</accession>
<feature type="binding site" evidence="6">
    <location>
        <position position="85"/>
    </location>
    <ligand>
        <name>S-adenosyl-L-methionine</name>
        <dbReference type="ChEBI" id="CHEBI:59789"/>
    </ligand>
</feature>
<dbReference type="InterPro" id="IPR003682">
    <property type="entry name" value="rRNA_ssu_MeTfrase_G"/>
</dbReference>
<comment type="caution">
    <text evidence="6">Lacks conserved residue(s) required for the propagation of feature annotation.</text>
</comment>
<dbReference type="PANTHER" id="PTHR31760:SF0">
    <property type="entry name" value="S-ADENOSYL-L-METHIONINE-DEPENDENT METHYLTRANSFERASES SUPERFAMILY PROTEIN"/>
    <property type="match status" value="1"/>
</dbReference>
<comment type="caution">
    <text evidence="7">The sequence shown here is derived from an EMBL/GenBank/DDBJ whole genome shotgun (WGS) entry which is preliminary data.</text>
</comment>
<protein>
    <recommendedName>
        <fullName evidence="6">Ribosomal RNA small subunit methyltransferase G</fullName>
        <ecNumber evidence="6">2.1.1.-</ecNumber>
    </recommendedName>
    <alternativeName>
        <fullName evidence="6">16S rRNA 7-methylguanosine methyltransferase</fullName>
        <shortName evidence="6">16S rRNA m7G methyltransferase</shortName>
    </alternativeName>
</protein>